<feature type="compositionally biased region" description="Basic and acidic residues" evidence="1">
    <location>
        <begin position="146"/>
        <end position="171"/>
    </location>
</feature>
<dbReference type="Proteomes" id="UP000199377">
    <property type="component" value="Unassembled WGS sequence"/>
</dbReference>
<keyword evidence="3" id="KW-1185">Reference proteome</keyword>
<evidence type="ECO:0000256" key="1">
    <source>
        <dbReference type="SAM" id="MobiDB-lite"/>
    </source>
</evidence>
<feature type="compositionally biased region" description="Basic and acidic residues" evidence="1">
    <location>
        <begin position="198"/>
        <end position="225"/>
    </location>
</feature>
<feature type="region of interest" description="Disordered" evidence="1">
    <location>
        <begin position="87"/>
        <end position="123"/>
    </location>
</feature>
<feature type="non-terminal residue" evidence="2">
    <location>
        <position position="1"/>
    </location>
</feature>
<organism evidence="2 3">
    <name type="scientific">Albimonas pacifica</name>
    <dbReference type="NCBI Taxonomy" id="1114924"/>
    <lineage>
        <taxon>Bacteria</taxon>
        <taxon>Pseudomonadati</taxon>
        <taxon>Pseudomonadota</taxon>
        <taxon>Alphaproteobacteria</taxon>
        <taxon>Rhodobacterales</taxon>
        <taxon>Paracoccaceae</taxon>
        <taxon>Albimonas</taxon>
    </lineage>
</organism>
<dbReference type="EMBL" id="FOQH01000022">
    <property type="protein sequence ID" value="SFJ26519.1"/>
    <property type="molecule type" value="Genomic_DNA"/>
</dbReference>
<accession>A0A1I3PYM0</accession>
<dbReference type="AlphaFoldDB" id="A0A1I3PYM0"/>
<proteinExistence type="predicted"/>
<evidence type="ECO:0000313" key="2">
    <source>
        <dbReference type="EMBL" id="SFJ26519.1"/>
    </source>
</evidence>
<evidence type="ECO:0000313" key="3">
    <source>
        <dbReference type="Proteomes" id="UP000199377"/>
    </source>
</evidence>
<feature type="region of interest" description="Disordered" evidence="1">
    <location>
        <begin position="144"/>
        <end position="225"/>
    </location>
</feature>
<sequence>ARIEAMRDPVEQVKFQRQAAMMKAEAAPVLGYAGLMNFARPAEPGRYAGLPPGEGRIDAIRAEADRRVSAIAERAGLNGAAMVERYSGSAPSRALAESYAKSEAKEREARRATTGAPEETAAQRDAALTAMHREIGAVYRAAQELARQEAGRDEAPAADRAAAPEKARPERATPPPTRDAGAGQGPTSRPAPMDDADDQARREQERARRIAARKARDRDGGGHGL</sequence>
<gene>
    <name evidence="2" type="ORF">SAMN05216258_12226</name>
</gene>
<protein>
    <submittedName>
        <fullName evidence="2">Uncharacterized protein</fullName>
    </submittedName>
</protein>
<reference evidence="2 3" key="1">
    <citation type="submission" date="2016-10" db="EMBL/GenBank/DDBJ databases">
        <authorList>
            <person name="de Groot N.N."/>
        </authorList>
    </citation>
    <scope>NUCLEOTIDE SEQUENCE [LARGE SCALE GENOMIC DNA]</scope>
    <source>
        <strain evidence="2 3">CGMCC 1.11030</strain>
    </source>
</reference>
<name>A0A1I3PYM0_9RHOB</name>
<feature type="compositionally biased region" description="Basic and acidic residues" evidence="1">
    <location>
        <begin position="100"/>
        <end position="111"/>
    </location>
</feature>